<evidence type="ECO:0000256" key="5">
    <source>
        <dbReference type="ARBA" id="ARBA00022737"/>
    </source>
</evidence>
<evidence type="ECO:0008006" key="11">
    <source>
        <dbReference type="Google" id="ProtNLM"/>
    </source>
</evidence>
<evidence type="ECO:0000256" key="3">
    <source>
        <dbReference type="ARBA" id="ARBA00022525"/>
    </source>
</evidence>
<dbReference type="InterPro" id="IPR011049">
    <property type="entry name" value="Serralysin-like_metalloprot_C"/>
</dbReference>
<dbReference type="GO" id="GO:0005509">
    <property type="term" value="F:calcium ion binding"/>
    <property type="evidence" value="ECO:0007669"/>
    <property type="project" value="InterPro"/>
</dbReference>
<dbReference type="Proteomes" id="UP000245048">
    <property type="component" value="Unassembled WGS sequence"/>
</dbReference>
<keyword evidence="3" id="KW-0964">Secreted</keyword>
<evidence type="ECO:0000256" key="6">
    <source>
        <dbReference type="ARBA" id="ARBA00023026"/>
    </source>
</evidence>
<dbReference type="InterPro" id="IPR003995">
    <property type="entry name" value="RTX_toxin_determinant-A"/>
</dbReference>
<dbReference type="Pfam" id="PF00353">
    <property type="entry name" value="HemolysinCabind"/>
    <property type="match status" value="6"/>
</dbReference>
<comment type="caution">
    <text evidence="9">The sequence shown here is derived from an EMBL/GenBank/DDBJ whole genome shotgun (WGS) entry which is preliminary data.</text>
</comment>
<dbReference type="InterPro" id="IPR018511">
    <property type="entry name" value="Hemolysin-typ_Ca-bd_CS"/>
</dbReference>
<evidence type="ECO:0000313" key="9">
    <source>
        <dbReference type="EMBL" id="PWC29002.1"/>
    </source>
</evidence>
<dbReference type="InterPro" id="IPR001343">
    <property type="entry name" value="Hemolysn_Ca-bd"/>
</dbReference>
<keyword evidence="6" id="KW-0843">Virulence</keyword>
<keyword evidence="5" id="KW-0677">Repeat</keyword>
<proteinExistence type="predicted"/>
<organism evidence="9 10">
    <name type="scientific">Teichococcus aestuarii</name>
    <dbReference type="NCBI Taxonomy" id="568898"/>
    <lineage>
        <taxon>Bacteria</taxon>
        <taxon>Pseudomonadati</taxon>
        <taxon>Pseudomonadota</taxon>
        <taxon>Alphaproteobacteria</taxon>
        <taxon>Acetobacterales</taxon>
        <taxon>Roseomonadaceae</taxon>
        <taxon>Roseomonas</taxon>
    </lineage>
</organism>
<dbReference type="EMBL" id="PDOA01000005">
    <property type="protein sequence ID" value="PWC29002.1"/>
    <property type="molecule type" value="Genomic_DNA"/>
</dbReference>
<gene>
    <name evidence="9" type="ORF">CR165_10455</name>
</gene>
<dbReference type="GO" id="GO:0090729">
    <property type="term" value="F:toxin activity"/>
    <property type="evidence" value="ECO:0007669"/>
    <property type="project" value="UniProtKB-KW"/>
</dbReference>
<dbReference type="Gene3D" id="2.150.10.10">
    <property type="entry name" value="Serralysin-like metalloprotease, C-terminal"/>
    <property type="match status" value="5"/>
</dbReference>
<keyword evidence="7" id="KW-0472">Membrane</keyword>
<dbReference type="AlphaFoldDB" id="A0A2U1V539"/>
<keyword evidence="10" id="KW-1185">Reference proteome</keyword>
<evidence type="ECO:0000256" key="2">
    <source>
        <dbReference type="ARBA" id="ARBA00004613"/>
    </source>
</evidence>
<evidence type="ECO:0000256" key="4">
    <source>
        <dbReference type="ARBA" id="ARBA00022656"/>
    </source>
</evidence>
<keyword evidence="4" id="KW-0800">Toxin</keyword>
<protein>
    <recommendedName>
        <fullName evidence="11">Calcium-binding protein</fullName>
    </recommendedName>
</protein>
<dbReference type="SUPFAM" id="SSF51120">
    <property type="entry name" value="beta-Roll"/>
    <property type="match status" value="3"/>
</dbReference>
<evidence type="ECO:0000256" key="7">
    <source>
        <dbReference type="ARBA" id="ARBA00023136"/>
    </source>
</evidence>
<dbReference type="PROSITE" id="PS00330">
    <property type="entry name" value="HEMOLYSIN_CALCIUM"/>
    <property type="match status" value="4"/>
</dbReference>
<dbReference type="GO" id="GO:0005576">
    <property type="term" value="C:extracellular region"/>
    <property type="evidence" value="ECO:0007669"/>
    <property type="project" value="UniProtKB-SubCell"/>
</dbReference>
<name>A0A2U1V539_9PROT</name>
<reference evidence="10" key="1">
    <citation type="submission" date="2017-10" db="EMBL/GenBank/DDBJ databases">
        <authorList>
            <person name="Toshchakov S.V."/>
            <person name="Goeva M.A."/>
        </authorList>
    </citation>
    <scope>NUCLEOTIDE SEQUENCE [LARGE SCALE GENOMIC DNA]</scope>
    <source>
        <strain evidence="10">JR1/69-1-13</strain>
    </source>
</reference>
<sequence length="537" mass="54622">MSRKRLTALALADALQGTEGDDLLTGTAGEDTLFGGLGHDTLLGRAGMDWLEGGAGNDTLDGNSGADRMIGGAGDDLYVVDDAADVVVEASGEGTDTVRSSLSFSLSRQYIENLTLTGIDAISGTGNALANTIIGNIAANRLVGGGGNDVLDGRGGADIMEGGTGSDTYHVDTPEDRVIEVAGEGTDTIVTGLQRYSLEGLETVERLNGTGTENGTFVGTGNALDNVLESSASHSRLYGGAGNDTLTGATGNDELSGDEGDDTLNGAAGNDRLYGGEGIDTLHGAAGDDYLDGGAGADRMKGGDGNDVYVIDHSGDVIVETRGAGTDRVIVSIDFSMSGRYVEALEMSGNADLTATGNALENEMRGNAGHNTLRGMERNDILYGGEGNDRLDGGEGNDWLYGENGNDVLYGGAGKDKLSGGAGMDLFHLDGVGDSIEDFRHGVDLIVVSAAWLGGGLEAGLEVGINGFFASGTAASGTGHGQFVFLPGTGWTHNPHLYNSPAQLIYDANGAEAGGETLVATLNYNAAVTASDLVIVA</sequence>
<dbReference type="PANTHER" id="PTHR38340:SF1">
    <property type="entry name" value="S-LAYER PROTEIN"/>
    <property type="match status" value="1"/>
</dbReference>
<evidence type="ECO:0000313" key="10">
    <source>
        <dbReference type="Proteomes" id="UP000245048"/>
    </source>
</evidence>
<dbReference type="PRINTS" id="PR00313">
    <property type="entry name" value="CABNDNGRPT"/>
</dbReference>
<accession>A0A2U1V539</accession>
<comment type="subcellular location">
    <subcellularLocation>
        <location evidence="1">Membrane</location>
    </subcellularLocation>
    <subcellularLocation>
        <location evidence="2">Secreted</location>
    </subcellularLocation>
</comment>
<dbReference type="PRINTS" id="PR01488">
    <property type="entry name" value="RTXTOXINA"/>
</dbReference>
<dbReference type="GO" id="GO:0016020">
    <property type="term" value="C:membrane"/>
    <property type="evidence" value="ECO:0007669"/>
    <property type="project" value="UniProtKB-SubCell"/>
</dbReference>
<dbReference type="InterPro" id="IPR050557">
    <property type="entry name" value="RTX_toxin/Mannuronan_C5-epim"/>
</dbReference>
<evidence type="ECO:0000256" key="8">
    <source>
        <dbReference type="SAM" id="MobiDB-lite"/>
    </source>
</evidence>
<dbReference type="RefSeq" id="WP_109516920.1">
    <property type="nucleotide sequence ID" value="NZ_PDOA01000005.1"/>
</dbReference>
<evidence type="ECO:0000256" key="1">
    <source>
        <dbReference type="ARBA" id="ARBA00004370"/>
    </source>
</evidence>
<dbReference type="OrthoDB" id="7270858at2"/>
<dbReference type="PANTHER" id="PTHR38340">
    <property type="entry name" value="S-LAYER PROTEIN"/>
    <property type="match status" value="1"/>
</dbReference>
<feature type="region of interest" description="Disordered" evidence="8">
    <location>
        <begin position="242"/>
        <end position="269"/>
    </location>
</feature>